<keyword evidence="2" id="KW-1185">Reference proteome</keyword>
<dbReference type="AlphaFoldDB" id="A0A371FSE4"/>
<proteinExistence type="predicted"/>
<name>A0A371FSE4_MUCPR</name>
<feature type="non-terminal residue" evidence="1">
    <location>
        <position position="1"/>
    </location>
</feature>
<dbReference type="Proteomes" id="UP000257109">
    <property type="component" value="Unassembled WGS sequence"/>
</dbReference>
<dbReference type="EMBL" id="QJKJ01007976">
    <property type="protein sequence ID" value="RDX81245.1"/>
    <property type="molecule type" value="Genomic_DNA"/>
</dbReference>
<protein>
    <submittedName>
        <fullName evidence="1">Uncharacterized protein</fullName>
    </submittedName>
</protein>
<accession>A0A371FSE4</accession>
<dbReference type="OrthoDB" id="999555at2759"/>
<evidence type="ECO:0000313" key="1">
    <source>
        <dbReference type="EMBL" id="RDX81245.1"/>
    </source>
</evidence>
<evidence type="ECO:0000313" key="2">
    <source>
        <dbReference type="Proteomes" id="UP000257109"/>
    </source>
</evidence>
<reference evidence="1" key="1">
    <citation type="submission" date="2018-05" db="EMBL/GenBank/DDBJ databases">
        <title>Draft genome of Mucuna pruriens seed.</title>
        <authorList>
            <person name="Nnadi N.E."/>
            <person name="Vos R."/>
            <person name="Hasami M.H."/>
            <person name="Devisetty U.K."/>
            <person name="Aguiy J.C."/>
        </authorList>
    </citation>
    <scope>NUCLEOTIDE SEQUENCE [LARGE SCALE GENOMIC DNA]</scope>
    <source>
        <strain evidence="1">JCA_2017</strain>
    </source>
</reference>
<sequence>MARINFLLNYISAGDNIPQQHLVVFIHFWKCKVLSKVLACSWRFQLRKIYCAETSSLICKGYHAFYAFIKLRVSTTYFSLVRFLNKFGPGICMDGNYSALPYDAVTHYLQHNSTHKGKKVRNLRHIIWHAVTWSIWLLHNHIVFQGGLVDLVRILYLIKVRSCSWLMETSPCYPDTPLQCLKASYVVIAVFGAEPSPY</sequence>
<gene>
    <name evidence="1" type="ORF">CR513_38116</name>
</gene>
<organism evidence="1 2">
    <name type="scientific">Mucuna pruriens</name>
    <name type="common">Velvet bean</name>
    <name type="synonym">Dolichos pruriens</name>
    <dbReference type="NCBI Taxonomy" id="157652"/>
    <lineage>
        <taxon>Eukaryota</taxon>
        <taxon>Viridiplantae</taxon>
        <taxon>Streptophyta</taxon>
        <taxon>Embryophyta</taxon>
        <taxon>Tracheophyta</taxon>
        <taxon>Spermatophyta</taxon>
        <taxon>Magnoliopsida</taxon>
        <taxon>eudicotyledons</taxon>
        <taxon>Gunneridae</taxon>
        <taxon>Pentapetalae</taxon>
        <taxon>rosids</taxon>
        <taxon>fabids</taxon>
        <taxon>Fabales</taxon>
        <taxon>Fabaceae</taxon>
        <taxon>Papilionoideae</taxon>
        <taxon>50 kb inversion clade</taxon>
        <taxon>NPAAA clade</taxon>
        <taxon>indigoferoid/millettioid clade</taxon>
        <taxon>Phaseoleae</taxon>
        <taxon>Mucuna</taxon>
    </lineage>
</organism>
<feature type="non-terminal residue" evidence="1">
    <location>
        <position position="198"/>
    </location>
</feature>
<comment type="caution">
    <text evidence="1">The sequence shown here is derived from an EMBL/GenBank/DDBJ whole genome shotgun (WGS) entry which is preliminary data.</text>
</comment>